<dbReference type="PANTHER" id="PTHR21266">
    <property type="entry name" value="IRON-SULFUR DOMAIN CONTAINING PROTEIN"/>
    <property type="match status" value="1"/>
</dbReference>
<dbReference type="Gene3D" id="3.90.380.10">
    <property type="entry name" value="Naphthalene 1,2-dioxygenase Alpha Subunit, Chain A, domain 1"/>
    <property type="match status" value="1"/>
</dbReference>
<gene>
    <name evidence="18" type="ORF">B9Z07_04045</name>
</gene>
<keyword evidence="4" id="KW-0812">Transmembrane</keyword>
<keyword evidence="9" id="KW-0408">Iron</keyword>
<dbReference type="InterPro" id="IPR036922">
    <property type="entry name" value="Rieske_2Fe-2S_sf"/>
</dbReference>
<dbReference type="Pfam" id="PF00355">
    <property type="entry name" value="Rieske"/>
    <property type="match status" value="1"/>
</dbReference>
<dbReference type="Pfam" id="PF19298">
    <property type="entry name" value="KshA_C"/>
    <property type="match status" value="1"/>
</dbReference>
<dbReference type="GO" id="GO:0051537">
    <property type="term" value="F:2 iron, 2 sulfur cluster binding"/>
    <property type="evidence" value="ECO:0007669"/>
    <property type="project" value="UniProtKB-KW"/>
</dbReference>
<dbReference type="GO" id="GO:0005737">
    <property type="term" value="C:cytoplasm"/>
    <property type="evidence" value="ECO:0007669"/>
    <property type="project" value="TreeGrafter"/>
</dbReference>
<dbReference type="Proteomes" id="UP000244809">
    <property type="component" value="Chromosome 1"/>
</dbReference>
<dbReference type="PROSITE" id="PS51296">
    <property type="entry name" value="RIESKE"/>
    <property type="match status" value="1"/>
</dbReference>
<keyword evidence="6" id="KW-0479">Metal-binding</keyword>
<evidence type="ECO:0000256" key="1">
    <source>
        <dbReference type="ARBA" id="ARBA00001962"/>
    </source>
</evidence>
<comment type="subcellular location">
    <subcellularLocation>
        <location evidence="2">Membrane</location>
    </subcellularLocation>
</comment>
<comment type="cofactor">
    <cofactor evidence="1">
        <name>Fe cation</name>
        <dbReference type="ChEBI" id="CHEBI:24875"/>
    </cofactor>
</comment>
<accession>A0AAD0IYY3</accession>
<dbReference type="EC" id="1.14.19.21" evidence="14"/>
<dbReference type="PROSITE" id="PS51257">
    <property type="entry name" value="PROKAR_LIPOPROTEIN"/>
    <property type="match status" value="1"/>
</dbReference>
<evidence type="ECO:0000256" key="9">
    <source>
        <dbReference type="ARBA" id="ARBA00023004"/>
    </source>
</evidence>
<evidence type="ECO:0000256" key="7">
    <source>
        <dbReference type="ARBA" id="ARBA00022989"/>
    </source>
</evidence>
<proteinExistence type="inferred from homology"/>
<dbReference type="RefSeq" id="WP_105797632.1">
    <property type="nucleotide sequence ID" value="NZ_CADEUB010000003.1"/>
</dbReference>
<dbReference type="AlphaFoldDB" id="A0AAD0IYY3"/>
<feature type="domain" description="Rieske" evidence="17">
    <location>
        <begin position="29"/>
        <end position="131"/>
    </location>
</feature>
<dbReference type="InterPro" id="IPR050584">
    <property type="entry name" value="Cholesterol_7-desaturase"/>
</dbReference>
<evidence type="ECO:0000256" key="15">
    <source>
        <dbReference type="ARBA" id="ARBA00047853"/>
    </source>
</evidence>
<evidence type="ECO:0000256" key="11">
    <source>
        <dbReference type="ARBA" id="ARBA00023136"/>
    </source>
</evidence>
<evidence type="ECO:0000256" key="10">
    <source>
        <dbReference type="ARBA" id="ARBA00023014"/>
    </source>
</evidence>
<evidence type="ECO:0000313" key="19">
    <source>
        <dbReference type="Proteomes" id="UP000244809"/>
    </source>
</evidence>
<evidence type="ECO:0000313" key="18">
    <source>
        <dbReference type="EMBL" id="AWG28113.1"/>
    </source>
</evidence>
<dbReference type="EMBL" id="CP021067">
    <property type="protein sequence ID" value="AWG28113.1"/>
    <property type="molecule type" value="Genomic_DNA"/>
</dbReference>
<keyword evidence="5" id="KW-0001">2Fe-2S</keyword>
<sequence>MRNPTYPILPRLSPVMDARSPLPYPNGWFGACFSRDLKPGRIQTVPFMGGELVVYRTQSGAAKAISPYCPHLGAHLGHGGKVDGEHLVCPYHGLSFAPGGQCQPDRDSPPLHGGPRLTEWPLREVNGVVFVWHDAERRAPTWDVPELDLRAFSRADRNTFDIPGYVQDIAENGIDRLHLVRVHQFADAQVSAFRAAGPRLTYEITTHASRQWLHFRNTYCGLGYMIGEIDVPTLRVQLKVLSCPVPTAPLEWRARVLNFIHVDALDRWPGPLRRGLQDTLVLALRVWFRYQIGNDIKIWNHRRYNHEARLVPGDGPIMAFRRWAAQFYPAHESVADSRRGLERVNET</sequence>
<keyword evidence="7" id="KW-1133">Transmembrane helix</keyword>
<dbReference type="GO" id="GO:0016020">
    <property type="term" value="C:membrane"/>
    <property type="evidence" value="ECO:0007669"/>
    <property type="project" value="UniProtKB-SubCell"/>
</dbReference>
<evidence type="ECO:0000256" key="4">
    <source>
        <dbReference type="ARBA" id="ARBA00022692"/>
    </source>
</evidence>
<comment type="catalytic activity">
    <reaction evidence="16">
        <text>cholesterol + NADPH + O2 + H(+) = 7-dehydrocholesterol + NADP(+) + 2 H2O</text>
        <dbReference type="Rhea" id="RHEA:45024"/>
        <dbReference type="ChEBI" id="CHEBI:15377"/>
        <dbReference type="ChEBI" id="CHEBI:15378"/>
        <dbReference type="ChEBI" id="CHEBI:15379"/>
        <dbReference type="ChEBI" id="CHEBI:16113"/>
        <dbReference type="ChEBI" id="CHEBI:17759"/>
        <dbReference type="ChEBI" id="CHEBI:57783"/>
        <dbReference type="ChEBI" id="CHEBI:58349"/>
        <dbReference type="EC" id="1.14.19.21"/>
    </reaction>
    <physiologicalReaction direction="left-to-right" evidence="16">
        <dbReference type="Rhea" id="RHEA:45025"/>
    </physiologicalReaction>
</comment>
<dbReference type="SUPFAM" id="SSF50022">
    <property type="entry name" value="ISP domain"/>
    <property type="match status" value="1"/>
</dbReference>
<dbReference type="GO" id="GO:0008203">
    <property type="term" value="P:cholesterol metabolic process"/>
    <property type="evidence" value="ECO:0007669"/>
    <property type="project" value="InterPro"/>
</dbReference>
<keyword evidence="10" id="KW-0411">Iron-sulfur</keyword>
<evidence type="ECO:0000259" key="17">
    <source>
        <dbReference type="PROSITE" id="PS51296"/>
    </source>
</evidence>
<dbReference type="GO" id="GO:0046872">
    <property type="term" value="F:metal ion binding"/>
    <property type="evidence" value="ECO:0007669"/>
    <property type="project" value="UniProtKB-KW"/>
</dbReference>
<evidence type="ECO:0000256" key="5">
    <source>
        <dbReference type="ARBA" id="ARBA00022714"/>
    </source>
</evidence>
<protein>
    <recommendedName>
        <fullName evidence="14">cholesterol 7-desaturase</fullName>
        <ecNumber evidence="14">1.14.19.21</ecNumber>
    </recommendedName>
</protein>
<comment type="catalytic activity">
    <reaction evidence="15">
        <text>cholesterol + NADH + O2 + H(+) = 7-dehydrocholesterol + NAD(+) + 2 H2O</text>
        <dbReference type="Rhea" id="RHEA:51644"/>
        <dbReference type="ChEBI" id="CHEBI:15377"/>
        <dbReference type="ChEBI" id="CHEBI:15378"/>
        <dbReference type="ChEBI" id="CHEBI:15379"/>
        <dbReference type="ChEBI" id="CHEBI:16113"/>
        <dbReference type="ChEBI" id="CHEBI:17759"/>
        <dbReference type="ChEBI" id="CHEBI:57540"/>
        <dbReference type="ChEBI" id="CHEBI:57945"/>
        <dbReference type="EC" id="1.14.19.21"/>
    </reaction>
    <physiologicalReaction direction="left-to-right" evidence="15">
        <dbReference type="Rhea" id="RHEA:51645"/>
    </physiologicalReaction>
</comment>
<evidence type="ECO:0000256" key="8">
    <source>
        <dbReference type="ARBA" id="ARBA00023002"/>
    </source>
</evidence>
<dbReference type="InterPro" id="IPR017941">
    <property type="entry name" value="Rieske_2Fe-2S"/>
</dbReference>
<dbReference type="CDD" id="cd03469">
    <property type="entry name" value="Rieske_RO_Alpha_N"/>
    <property type="match status" value="1"/>
</dbReference>
<evidence type="ECO:0000256" key="13">
    <source>
        <dbReference type="ARBA" id="ARBA00025729"/>
    </source>
</evidence>
<evidence type="ECO:0000256" key="3">
    <source>
        <dbReference type="ARBA" id="ARBA00004972"/>
    </source>
</evidence>
<evidence type="ECO:0000256" key="12">
    <source>
        <dbReference type="ARBA" id="ARBA00025712"/>
    </source>
</evidence>
<keyword evidence="8" id="KW-0560">Oxidoreductase</keyword>
<keyword evidence="11" id="KW-0472">Membrane</keyword>
<name>A0AAD0IYY3_9BURK</name>
<comment type="pathway">
    <text evidence="12">Steroid hormone biosynthesis; dafachronic acid biosynthesis.</text>
</comment>
<evidence type="ECO:0000256" key="14">
    <source>
        <dbReference type="ARBA" id="ARBA00026095"/>
    </source>
</evidence>
<comment type="pathway">
    <text evidence="3">Hormone biosynthesis.</text>
</comment>
<evidence type="ECO:0000256" key="16">
    <source>
        <dbReference type="ARBA" id="ARBA00049548"/>
    </source>
</evidence>
<dbReference type="InterPro" id="IPR045605">
    <property type="entry name" value="KshA-like_C"/>
</dbReference>
<evidence type="ECO:0000256" key="2">
    <source>
        <dbReference type="ARBA" id="ARBA00004370"/>
    </source>
</evidence>
<comment type="similarity">
    <text evidence="13">Belongs to the cholesterol 7-desaturase family.</text>
</comment>
<evidence type="ECO:0000256" key="6">
    <source>
        <dbReference type="ARBA" id="ARBA00022723"/>
    </source>
</evidence>
<dbReference type="Gene3D" id="2.102.10.10">
    <property type="entry name" value="Rieske [2Fe-2S] iron-sulphur domain"/>
    <property type="match status" value="1"/>
</dbReference>
<dbReference type="GO" id="GO:0170056">
    <property type="term" value="F:cholesterol 7-desaturase [NAD(P)H] activity"/>
    <property type="evidence" value="ECO:0007669"/>
    <property type="project" value="UniProtKB-EC"/>
</dbReference>
<reference evidence="18 19" key="1">
    <citation type="submission" date="2017-04" db="EMBL/GenBank/DDBJ databases">
        <title>Complete genome sequence of Burkholderia cenocepacia PC184 Midwest clone.</title>
        <authorList>
            <person name="Mulks M.H."/>
            <person name="Cooper V.S."/>
        </authorList>
    </citation>
    <scope>NUCLEOTIDE SEQUENCE [LARGE SCALE GENOMIC DNA]</scope>
    <source>
        <strain evidence="18 19">PC184 Mulks</strain>
    </source>
</reference>
<organism evidence="18 19">
    <name type="scientific">Burkholderia cenocepacia</name>
    <dbReference type="NCBI Taxonomy" id="95486"/>
    <lineage>
        <taxon>Bacteria</taxon>
        <taxon>Pseudomonadati</taxon>
        <taxon>Pseudomonadota</taxon>
        <taxon>Betaproteobacteria</taxon>
        <taxon>Burkholderiales</taxon>
        <taxon>Burkholderiaceae</taxon>
        <taxon>Burkholderia</taxon>
        <taxon>Burkholderia cepacia complex</taxon>
    </lineage>
</organism>
<dbReference type="PANTHER" id="PTHR21266:SF32">
    <property type="entry name" value="CHOLESTEROL 7-DESATURASE NVD"/>
    <property type="match status" value="1"/>
</dbReference>